<keyword evidence="1" id="KW-0812">Transmembrane</keyword>
<reference evidence="2" key="1">
    <citation type="submission" date="2020-07" db="EMBL/GenBank/DDBJ databases">
        <authorList>
            <person name="Pettersson B.M.F."/>
            <person name="Behra P.R.K."/>
            <person name="Ramesh M."/>
            <person name="Das S."/>
            <person name="Dasgupta S."/>
            <person name="Kirsebom L.A."/>
        </authorList>
    </citation>
    <scope>NUCLEOTIDE SEQUENCE</scope>
    <source>
        <strain evidence="2">DSM 45406</strain>
    </source>
</reference>
<evidence type="ECO:0000313" key="3">
    <source>
        <dbReference type="EMBL" id="ULP40023.1"/>
    </source>
</evidence>
<dbReference type="Proteomes" id="UP001140272">
    <property type="component" value="Unassembled WGS sequence"/>
</dbReference>
<organism evidence="2 5">
    <name type="scientific">Mycolicibacterium rufum</name>
    <dbReference type="NCBI Taxonomy" id="318424"/>
    <lineage>
        <taxon>Bacteria</taxon>
        <taxon>Bacillati</taxon>
        <taxon>Actinomycetota</taxon>
        <taxon>Actinomycetes</taxon>
        <taxon>Mycobacteriales</taxon>
        <taxon>Mycobacteriaceae</taxon>
        <taxon>Mycolicibacterium</taxon>
    </lineage>
</organism>
<sequence length="72" mass="7968">MAHPAARPLRLWNDTAVLLVFVAAAVAVIIDFGEADKPEIWLVVFFLVMLGVYNGLGGYRLIKAIRQTRDQG</sequence>
<keyword evidence="4" id="KW-1185">Reference proteome</keyword>
<dbReference type="EMBL" id="CP092428">
    <property type="protein sequence ID" value="ULP40023.1"/>
    <property type="molecule type" value="Genomic_DNA"/>
</dbReference>
<keyword evidence="1" id="KW-1133">Transmembrane helix</keyword>
<feature type="transmembrane region" description="Helical" evidence="1">
    <location>
        <begin position="12"/>
        <end position="30"/>
    </location>
</feature>
<evidence type="ECO:0000313" key="5">
    <source>
        <dbReference type="Proteomes" id="UP001140272"/>
    </source>
</evidence>
<evidence type="ECO:0000313" key="2">
    <source>
        <dbReference type="EMBL" id="MCV7073409.1"/>
    </source>
</evidence>
<reference evidence="2" key="2">
    <citation type="journal article" date="2022" name="BMC Genomics">
        <title>Comparative genome analysis of mycobacteria focusing on tRNA and non-coding RNA.</title>
        <authorList>
            <person name="Behra P.R.K."/>
            <person name="Pettersson B.M.F."/>
            <person name="Ramesh M."/>
            <person name="Das S."/>
            <person name="Dasgupta S."/>
            <person name="Kirsebom L.A."/>
        </authorList>
    </citation>
    <scope>NUCLEOTIDE SEQUENCE</scope>
    <source>
        <strain evidence="2">DSM 45406</strain>
    </source>
</reference>
<protein>
    <submittedName>
        <fullName evidence="2">Uncharacterized protein</fullName>
    </submittedName>
</protein>
<name>A0A9X2YG24_9MYCO</name>
<accession>A0A9X2YG24</accession>
<proteinExistence type="predicted"/>
<dbReference type="Proteomes" id="UP001055159">
    <property type="component" value="Plasmid unnamed"/>
</dbReference>
<dbReference type="AlphaFoldDB" id="A0A9X2YG24"/>
<keyword evidence="3" id="KW-0614">Plasmid</keyword>
<geneLocation type="plasmid" evidence="3 4">
    <name>unnamed</name>
</geneLocation>
<reference evidence="3" key="3">
    <citation type="submission" date="2022-08" db="EMBL/GenBank/DDBJ databases">
        <title>Whole genome sequencing of non-tuberculosis mycobacteria type-strains.</title>
        <authorList>
            <person name="Igarashi Y."/>
            <person name="Osugi A."/>
            <person name="Mitarai S."/>
        </authorList>
    </citation>
    <scope>NUCLEOTIDE SEQUENCE</scope>
    <source>
        <strain evidence="3">JCM 16372</strain>
        <plasmid evidence="3">unnamed</plasmid>
    </source>
</reference>
<keyword evidence="1" id="KW-0472">Membrane</keyword>
<gene>
    <name evidence="2" type="ORF">H7H73_26930</name>
    <name evidence="3" type="ORF">MJO55_28165</name>
</gene>
<dbReference type="RefSeq" id="WP_239736448.1">
    <property type="nucleotide sequence ID" value="NZ_CP092428.2"/>
</dbReference>
<evidence type="ECO:0000313" key="4">
    <source>
        <dbReference type="Proteomes" id="UP001055159"/>
    </source>
</evidence>
<dbReference type="EMBL" id="JACKRN010000864">
    <property type="protein sequence ID" value="MCV7073409.1"/>
    <property type="molecule type" value="Genomic_DNA"/>
</dbReference>
<evidence type="ECO:0000256" key="1">
    <source>
        <dbReference type="SAM" id="Phobius"/>
    </source>
</evidence>
<feature type="transmembrane region" description="Helical" evidence="1">
    <location>
        <begin position="42"/>
        <end position="62"/>
    </location>
</feature>